<dbReference type="FunFam" id="1.25.40.10:FF:000205">
    <property type="entry name" value="Pentatricopeptide repeat-containing protein, mitochondrial"/>
    <property type="match status" value="1"/>
</dbReference>
<dbReference type="PANTHER" id="PTHR47926:SF392">
    <property type="entry name" value="PENTATRICOPEPTIDE REPEAT-CONTAINING PROTEIN"/>
    <property type="match status" value="1"/>
</dbReference>
<dbReference type="Pfam" id="PF13041">
    <property type="entry name" value="PPR_2"/>
    <property type="match status" value="2"/>
</dbReference>
<dbReference type="PROSITE" id="PS51375">
    <property type="entry name" value="PPR"/>
    <property type="match status" value="7"/>
</dbReference>
<feature type="repeat" description="PPR" evidence="3">
    <location>
        <begin position="129"/>
        <end position="163"/>
    </location>
</feature>
<dbReference type="NCBIfam" id="TIGR00756">
    <property type="entry name" value="PPR"/>
    <property type="match status" value="5"/>
</dbReference>
<dbReference type="Pfam" id="PF01535">
    <property type="entry name" value="PPR"/>
    <property type="match status" value="11"/>
</dbReference>
<gene>
    <name evidence="4" type="ORF">ILEXP_LOCUS58298</name>
</gene>
<evidence type="ECO:0008006" key="6">
    <source>
        <dbReference type="Google" id="ProtNLM"/>
    </source>
</evidence>
<feature type="repeat" description="PPR" evidence="3">
    <location>
        <begin position="98"/>
        <end position="128"/>
    </location>
</feature>
<proteinExistence type="inferred from homology"/>
<protein>
    <recommendedName>
        <fullName evidence="6">Pentatricopeptide repeat-containing protein</fullName>
    </recommendedName>
</protein>
<dbReference type="EMBL" id="CAUOFW020010102">
    <property type="protein sequence ID" value="CAK9187706.1"/>
    <property type="molecule type" value="Genomic_DNA"/>
</dbReference>
<keyword evidence="5" id="KW-1185">Reference proteome</keyword>
<feature type="repeat" description="PPR" evidence="3">
    <location>
        <begin position="466"/>
        <end position="496"/>
    </location>
</feature>
<name>A0ABC8V2Y7_9AQUA</name>
<dbReference type="Gene3D" id="1.25.40.10">
    <property type="entry name" value="Tetratricopeptide repeat domain"/>
    <property type="match status" value="5"/>
</dbReference>
<dbReference type="InterPro" id="IPR046960">
    <property type="entry name" value="PPR_At4g14850-like_plant"/>
</dbReference>
<evidence type="ECO:0000256" key="1">
    <source>
        <dbReference type="ARBA" id="ARBA00022737"/>
    </source>
</evidence>
<reference evidence="4 5" key="1">
    <citation type="submission" date="2024-02" db="EMBL/GenBank/DDBJ databases">
        <authorList>
            <person name="Vignale AGUSTIN F."/>
            <person name="Sosa J E."/>
            <person name="Modenutti C."/>
        </authorList>
    </citation>
    <scope>NUCLEOTIDE SEQUENCE [LARGE SCALE GENOMIC DNA]</scope>
</reference>
<dbReference type="Pfam" id="PF20431">
    <property type="entry name" value="E_motif"/>
    <property type="match status" value="1"/>
</dbReference>
<dbReference type="GO" id="GO:0005739">
    <property type="term" value="C:mitochondrion"/>
    <property type="evidence" value="ECO:0007669"/>
    <property type="project" value="UniProtKB-ARBA"/>
</dbReference>
<evidence type="ECO:0000313" key="4">
    <source>
        <dbReference type="EMBL" id="CAK9187706.1"/>
    </source>
</evidence>
<feature type="repeat" description="PPR" evidence="3">
    <location>
        <begin position="396"/>
        <end position="430"/>
    </location>
</feature>
<dbReference type="InterPro" id="IPR046848">
    <property type="entry name" value="E_motif"/>
</dbReference>
<feature type="repeat" description="PPR" evidence="3">
    <location>
        <begin position="264"/>
        <end position="298"/>
    </location>
</feature>
<comment type="similarity">
    <text evidence="2">Belongs to the PPR family. PCMP-E subfamily.</text>
</comment>
<dbReference type="PANTHER" id="PTHR47926">
    <property type="entry name" value="PENTATRICOPEPTIDE REPEAT-CONTAINING PROTEIN"/>
    <property type="match status" value="1"/>
</dbReference>
<dbReference type="Proteomes" id="UP001642360">
    <property type="component" value="Unassembled WGS sequence"/>
</dbReference>
<comment type="caution">
    <text evidence="4">The sequence shown here is derived from an EMBL/GenBank/DDBJ whole genome shotgun (WGS) entry which is preliminary data.</text>
</comment>
<dbReference type="AlphaFoldDB" id="A0ABC8V2Y7"/>
<feature type="repeat" description="PPR" evidence="3">
    <location>
        <begin position="497"/>
        <end position="531"/>
    </location>
</feature>
<keyword evidence="1" id="KW-0677">Repeat</keyword>
<dbReference type="InterPro" id="IPR011990">
    <property type="entry name" value="TPR-like_helical_dom_sf"/>
</dbReference>
<sequence>MDLDLHSCARLLQSFNTHHCKQLHLLFLKRGVLNSAITITNRILQAYVRCGHLTDARKLFDEMTQRNPFSWNAMIEGYMKVEDKEELLGLFYSMPHKNDFSWNMVISGFVKRGELEIARGLFNEMPTKNGVAWNSMIHGYAQNGCPKEALKLFKDLNCDPVEVSHRDAFVMATVVGASSDLLALNLGRQIHARIVVDLLDFDSVLGSSLVNMYGKCGDMDSASHVLNFMEDPDDFSLSALISGYSSCGRISDARRIFNIKSDSCVVVWNSMIAGYIANDEEMEALVLFCKMRKKGVKEDSSTFASVLTACSRLGVLGIGKQMHVHAFKFGVIDDLIVSSTLIDMYAKCRIPTDACKLFSELKVYDTILLNSMITIYSNYGRIEDAKQIFETMPVKSLISWNSMIVGLSQNGYPVEALYLFSKMNEMDLSMDKFSLAGVISACASISSLELGEQVFARSTMIGLESDQVISSSLIDFYCKCGFVENGKKIFDRMIKCDEISWNSLLMGYATNGYGIEGLEIFNEMRRAGVVPTDITFTGVLSACDHCGLVEQGQKWFHAMKHDYHIDPGIEHYSCMVDLFARTGFLEEAMNLIAQMPFEGDASMWSSVLRGCVAHGNKTLGKKVSEKIMELDSENSGAYVQLSNIFATSGEWERSALIRKMMREKRIQKYPGRSWADAQFLGITLRGVHIQKRFQFNMLLDCGVTCTEAEMHPLSAALWLTLLENGVNALLPLSHHGSFAAAILTVLWYGTEVGAVVQQLSGFACLCVNKWCSPLSTANQLESQLDNLKDIRFDFSKDIQNLKVDAVAKRVLVKSRWCNAALAPTTSTVVPDHRV</sequence>
<evidence type="ECO:0000313" key="5">
    <source>
        <dbReference type="Proteomes" id="UP001642360"/>
    </source>
</evidence>
<accession>A0ABC8V2Y7</accession>
<organism evidence="4 5">
    <name type="scientific">Ilex paraguariensis</name>
    <name type="common">yerba mate</name>
    <dbReference type="NCBI Taxonomy" id="185542"/>
    <lineage>
        <taxon>Eukaryota</taxon>
        <taxon>Viridiplantae</taxon>
        <taxon>Streptophyta</taxon>
        <taxon>Embryophyta</taxon>
        <taxon>Tracheophyta</taxon>
        <taxon>Spermatophyta</taxon>
        <taxon>Magnoliopsida</taxon>
        <taxon>eudicotyledons</taxon>
        <taxon>Gunneridae</taxon>
        <taxon>Pentapetalae</taxon>
        <taxon>asterids</taxon>
        <taxon>campanulids</taxon>
        <taxon>Aquifoliales</taxon>
        <taxon>Aquifoliaceae</taxon>
        <taxon>Ilex</taxon>
    </lineage>
</organism>
<feature type="repeat" description="PPR" evidence="3">
    <location>
        <begin position="365"/>
        <end position="395"/>
    </location>
</feature>
<dbReference type="FunFam" id="1.25.40.10:FF:000797">
    <property type="entry name" value="Pentatricopeptide repeat-containing protein chloroplastic"/>
    <property type="match status" value="1"/>
</dbReference>
<dbReference type="InterPro" id="IPR002885">
    <property type="entry name" value="PPR_rpt"/>
</dbReference>
<evidence type="ECO:0000256" key="2">
    <source>
        <dbReference type="ARBA" id="ARBA00061659"/>
    </source>
</evidence>
<evidence type="ECO:0000256" key="3">
    <source>
        <dbReference type="PROSITE-ProRule" id="PRU00708"/>
    </source>
</evidence>